<keyword evidence="4" id="KW-1185">Reference proteome</keyword>
<comment type="caution">
    <text evidence="3">The sequence shown here is derived from an EMBL/GenBank/DDBJ whole genome shotgun (WGS) entry which is preliminary data.</text>
</comment>
<name>A0ABU3D724_9FLAO</name>
<organism evidence="3 4">
    <name type="scientific">Autumnicola musiva</name>
    <dbReference type="NCBI Taxonomy" id="3075589"/>
    <lineage>
        <taxon>Bacteria</taxon>
        <taxon>Pseudomonadati</taxon>
        <taxon>Bacteroidota</taxon>
        <taxon>Flavobacteriia</taxon>
        <taxon>Flavobacteriales</taxon>
        <taxon>Flavobacteriaceae</taxon>
        <taxon>Autumnicola</taxon>
    </lineage>
</organism>
<dbReference type="PANTHER" id="PTHR11712:SF336">
    <property type="entry name" value="3-OXOACYL-[ACYL-CARRIER-PROTEIN] SYNTHASE, MITOCHONDRIAL"/>
    <property type="match status" value="1"/>
</dbReference>
<dbReference type="InterPro" id="IPR000794">
    <property type="entry name" value="Beta-ketoacyl_synthase"/>
</dbReference>
<evidence type="ECO:0000259" key="2">
    <source>
        <dbReference type="Pfam" id="PF13723"/>
    </source>
</evidence>
<dbReference type="Gene3D" id="3.40.47.10">
    <property type="match status" value="1"/>
</dbReference>
<evidence type="ECO:0000313" key="3">
    <source>
        <dbReference type="EMBL" id="MDT0677336.1"/>
    </source>
</evidence>
<evidence type="ECO:0000313" key="4">
    <source>
        <dbReference type="Proteomes" id="UP001262582"/>
    </source>
</evidence>
<keyword evidence="1" id="KW-0808">Transferase</keyword>
<feature type="domain" description="Beta-ketoacyl synthase-like N-terminal" evidence="2">
    <location>
        <begin position="43"/>
        <end position="165"/>
    </location>
</feature>
<dbReference type="RefSeq" id="WP_311503677.1">
    <property type="nucleotide sequence ID" value="NZ_JAVRHK010000008.1"/>
</dbReference>
<accession>A0ABU3D724</accession>
<dbReference type="PANTHER" id="PTHR11712">
    <property type="entry name" value="POLYKETIDE SYNTHASE-RELATED"/>
    <property type="match status" value="1"/>
</dbReference>
<evidence type="ECO:0000256" key="1">
    <source>
        <dbReference type="ARBA" id="ARBA00022679"/>
    </source>
</evidence>
<sequence>MENNIYINGICSISAQPENAPFSEAPLEYHDSIITALAPNYKEYIPPIMLRRMSKAVKMGLVAAKRALKEANVEIPDAIITGTGEGCKQDTEKFLQNMLDQDEELLSPTAFIQSTHNTVGGQIALNLKCTGYNVTYTQNSASLESAFLDALLYFAETNQEKHILVGGVEEIAKKSTPFYYLDGQLKNENISNLALLASDSPGTITSEGAHFFALSNKLLEKSYAVLRDLKIIHSVSEECLTSEVSDFLKSNLLNPSDIDMLIFGNNGDSRFDGFYQNLQLGLFKETIQLGYKHLTGDYNTVSGYAVSLAAKILKGGQIPEILKLNAVKATLPKHILIYNQYLGSNHSFILVSKI</sequence>
<dbReference type="EMBL" id="JAVRHK010000008">
    <property type="protein sequence ID" value="MDT0677336.1"/>
    <property type="molecule type" value="Genomic_DNA"/>
</dbReference>
<dbReference type="SUPFAM" id="SSF53901">
    <property type="entry name" value="Thiolase-like"/>
    <property type="match status" value="1"/>
</dbReference>
<dbReference type="InterPro" id="IPR014030">
    <property type="entry name" value="Ketoacyl_synth_N"/>
</dbReference>
<dbReference type="Pfam" id="PF13723">
    <property type="entry name" value="Ketoacyl-synt_2"/>
    <property type="match status" value="1"/>
</dbReference>
<dbReference type="Proteomes" id="UP001262582">
    <property type="component" value="Unassembled WGS sequence"/>
</dbReference>
<dbReference type="InterPro" id="IPR016039">
    <property type="entry name" value="Thiolase-like"/>
</dbReference>
<proteinExistence type="predicted"/>
<gene>
    <name evidence="3" type="ORF">RM539_12190</name>
</gene>
<reference evidence="3 4" key="1">
    <citation type="submission" date="2023-09" db="EMBL/GenBank/DDBJ databases">
        <authorList>
            <person name="Rey-Velasco X."/>
        </authorList>
    </citation>
    <scope>NUCLEOTIDE SEQUENCE [LARGE SCALE GENOMIC DNA]</scope>
    <source>
        <strain evidence="3 4">F117</strain>
    </source>
</reference>
<protein>
    <submittedName>
        <fullName evidence="3">Beta-ketoacyl synthase chain length factor</fullName>
    </submittedName>
</protein>